<keyword evidence="5 13" id="KW-0479">Metal-binding</keyword>
<dbReference type="NCBIfam" id="TIGR00418">
    <property type="entry name" value="thrS"/>
    <property type="match status" value="1"/>
</dbReference>
<dbReference type="InterPro" id="IPR047246">
    <property type="entry name" value="ThrRS_anticodon"/>
</dbReference>
<dbReference type="InterPro" id="IPR033728">
    <property type="entry name" value="ThrRS_core"/>
</dbReference>
<evidence type="ECO:0000256" key="7">
    <source>
        <dbReference type="ARBA" id="ARBA00022833"/>
    </source>
</evidence>
<dbReference type="InterPro" id="IPR002320">
    <property type="entry name" value="Thr-tRNA-ligase_IIa"/>
</dbReference>
<comment type="caution">
    <text evidence="16">The sequence shown here is derived from an EMBL/GenBank/DDBJ whole genome shotgun (WGS) entry which is preliminary data.</text>
</comment>
<name>A0A419SRI2_9BACL</name>
<feature type="domain" description="Aminoacyl-transfer RNA synthetases class-II family profile" evidence="14">
    <location>
        <begin position="269"/>
        <end position="540"/>
    </location>
</feature>
<gene>
    <name evidence="13" type="primary">thrS</name>
    <name evidence="16" type="ORF">BEP19_00320</name>
</gene>
<comment type="cofactor">
    <cofactor evidence="13">
        <name>Zn(2+)</name>
        <dbReference type="ChEBI" id="CHEBI:29105"/>
    </cofactor>
    <text evidence="13">Binds 1 zinc ion per subunit.</text>
</comment>
<comment type="subunit">
    <text evidence="13">Homodimer.</text>
</comment>
<dbReference type="EMBL" id="MCHY01000001">
    <property type="protein sequence ID" value="RKD27053.1"/>
    <property type="molecule type" value="Genomic_DNA"/>
</dbReference>
<dbReference type="Pfam" id="PF07973">
    <property type="entry name" value="tRNA_SAD"/>
    <property type="match status" value="1"/>
</dbReference>
<evidence type="ECO:0000256" key="12">
    <source>
        <dbReference type="ARBA" id="ARBA00049515"/>
    </source>
</evidence>
<dbReference type="HAMAP" id="MF_00184">
    <property type="entry name" value="Thr_tRNA_synth"/>
    <property type="match status" value="1"/>
</dbReference>
<keyword evidence="7 13" id="KW-0862">Zinc</keyword>
<dbReference type="PANTHER" id="PTHR11451:SF56">
    <property type="entry name" value="THREONINE--TRNA LIGASE 1"/>
    <property type="match status" value="1"/>
</dbReference>
<dbReference type="OrthoDB" id="9802304at2"/>
<keyword evidence="6 13" id="KW-0547">Nucleotide-binding</keyword>
<keyword evidence="4 13" id="KW-0436">Ligase</keyword>
<dbReference type="Pfam" id="PF02824">
    <property type="entry name" value="TGS"/>
    <property type="match status" value="1"/>
</dbReference>
<dbReference type="RefSeq" id="WP_120187873.1">
    <property type="nucleotide sequence ID" value="NZ_MCHY01000001.1"/>
</dbReference>
<comment type="caution">
    <text evidence="13">Lacks conserved residue(s) required for the propagation of feature annotation.</text>
</comment>
<comment type="subcellular location">
    <subcellularLocation>
        <location evidence="13">Cytoplasm</location>
    </subcellularLocation>
</comment>
<evidence type="ECO:0000256" key="5">
    <source>
        <dbReference type="ARBA" id="ARBA00022723"/>
    </source>
</evidence>
<keyword evidence="17" id="KW-1185">Reference proteome</keyword>
<dbReference type="PRINTS" id="PR01047">
    <property type="entry name" value="TRNASYNTHTHR"/>
</dbReference>
<keyword evidence="11 13" id="KW-0030">Aminoacyl-tRNA synthetase</keyword>
<comment type="similarity">
    <text evidence="1 13">Belongs to the class-II aminoacyl-tRNA synthetase family.</text>
</comment>
<evidence type="ECO:0000259" key="14">
    <source>
        <dbReference type="PROSITE" id="PS50862"/>
    </source>
</evidence>
<dbReference type="InterPro" id="IPR002314">
    <property type="entry name" value="aa-tRNA-synt_IIb"/>
</dbReference>
<dbReference type="GO" id="GO:0000049">
    <property type="term" value="F:tRNA binding"/>
    <property type="evidence" value="ECO:0007669"/>
    <property type="project" value="UniProtKB-KW"/>
</dbReference>
<dbReference type="Gene3D" id="3.10.20.30">
    <property type="match status" value="1"/>
</dbReference>
<evidence type="ECO:0000313" key="17">
    <source>
        <dbReference type="Proteomes" id="UP000284219"/>
    </source>
</evidence>
<dbReference type="InterPro" id="IPR006195">
    <property type="entry name" value="aa-tRNA-synth_II"/>
</dbReference>
<dbReference type="CDD" id="cd01667">
    <property type="entry name" value="TGS_ThrRS"/>
    <property type="match status" value="1"/>
</dbReference>
<dbReference type="GO" id="GO:0006435">
    <property type="term" value="P:threonyl-tRNA aminoacylation"/>
    <property type="evidence" value="ECO:0007669"/>
    <property type="project" value="UniProtKB-UniRule"/>
</dbReference>
<dbReference type="PROSITE" id="PS51880">
    <property type="entry name" value="TGS"/>
    <property type="match status" value="1"/>
</dbReference>
<dbReference type="Pfam" id="PF03129">
    <property type="entry name" value="HGTP_anticodon"/>
    <property type="match status" value="1"/>
</dbReference>
<evidence type="ECO:0000256" key="1">
    <source>
        <dbReference type="ARBA" id="ARBA00008226"/>
    </source>
</evidence>
<dbReference type="GO" id="GO:0140096">
    <property type="term" value="F:catalytic activity, acting on a protein"/>
    <property type="evidence" value="ECO:0007669"/>
    <property type="project" value="UniProtKB-ARBA"/>
</dbReference>
<dbReference type="SUPFAM" id="SSF55681">
    <property type="entry name" value="Class II aaRS and biotin synthetases"/>
    <property type="match status" value="1"/>
</dbReference>
<dbReference type="SUPFAM" id="SSF52954">
    <property type="entry name" value="Class II aaRS ABD-related"/>
    <property type="match status" value="1"/>
</dbReference>
<proteinExistence type="inferred from homology"/>
<dbReference type="InterPro" id="IPR004154">
    <property type="entry name" value="Anticodon-bd"/>
</dbReference>
<dbReference type="SUPFAM" id="SSF55186">
    <property type="entry name" value="ThrRS/AlaRS common domain"/>
    <property type="match status" value="1"/>
</dbReference>
<evidence type="ECO:0000256" key="3">
    <source>
        <dbReference type="ARBA" id="ARBA00022555"/>
    </source>
</evidence>
<dbReference type="FunFam" id="3.40.50.800:FF:000001">
    <property type="entry name" value="Threonine--tRNA ligase"/>
    <property type="match status" value="1"/>
</dbReference>
<dbReference type="PANTHER" id="PTHR11451">
    <property type="entry name" value="THREONINE-TRNA LIGASE"/>
    <property type="match status" value="1"/>
</dbReference>
<keyword evidence="3 13" id="KW-0820">tRNA-binding</keyword>
<organism evidence="16 17">
    <name type="scientific">Ammoniphilus oxalaticus</name>
    <dbReference type="NCBI Taxonomy" id="66863"/>
    <lineage>
        <taxon>Bacteria</taxon>
        <taxon>Bacillati</taxon>
        <taxon>Bacillota</taxon>
        <taxon>Bacilli</taxon>
        <taxon>Bacillales</taxon>
        <taxon>Paenibacillaceae</taxon>
        <taxon>Aneurinibacillus group</taxon>
        <taxon>Ammoniphilus</taxon>
    </lineage>
</organism>
<dbReference type="FunFam" id="3.30.54.20:FF:000002">
    <property type="entry name" value="Threonine--tRNA ligase"/>
    <property type="match status" value="1"/>
</dbReference>
<evidence type="ECO:0000256" key="6">
    <source>
        <dbReference type="ARBA" id="ARBA00022741"/>
    </source>
</evidence>
<evidence type="ECO:0000256" key="2">
    <source>
        <dbReference type="ARBA" id="ARBA00022490"/>
    </source>
</evidence>
<dbReference type="AlphaFoldDB" id="A0A419SRI2"/>
<feature type="binding site" evidence="13">
    <location>
        <position position="336"/>
    </location>
    <ligand>
        <name>Zn(2+)</name>
        <dbReference type="ChEBI" id="CHEBI:29105"/>
        <note>catalytic</note>
    </ligand>
</feature>
<dbReference type="GO" id="GO:0046872">
    <property type="term" value="F:metal ion binding"/>
    <property type="evidence" value="ECO:0007669"/>
    <property type="project" value="UniProtKB-KW"/>
</dbReference>
<evidence type="ECO:0000256" key="11">
    <source>
        <dbReference type="ARBA" id="ARBA00023146"/>
    </source>
</evidence>
<dbReference type="Gene3D" id="3.30.54.20">
    <property type="match status" value="1"/>
</dbReference>
<dbReference type="InterPro" id="IPR045864">
    <property type="entry name" value="aa-tRNA-synth_II/BPL/LPL"/>
</dbReference>
<dbReference type="InterPro" id="IPR012947">
    <property type="entry name" value="tRNA_SAD"/>
</dbReference>
<dbReference type="GO" id="GO:0016740">
    <property type="term" value="F:transferase activity"/>
    <property type="evidence" value="ECO:0007669"/>
    <property type="project" value="UniProtKB-ARBA"/>
</dbReference>
<reference evidence="16 17" key="1">
    <citation type="submission" date="2016-08" db="EMBL/GenBank/DDBJ databases">
        <title>Novel Firmicute Genomes.</title>
        <authorList>
            <person name="Poppleton D.I."/>
            <person name="Gribaldo S."/>
        </authorList>
    </citation>
    <scope>NUCLEOTIDE SEQUENCE [LARGE SCALE GENOMIC DNA]</scope>
    <source>
        <strain evidence="16 17">RAOx-1</strain>
    </source>
</reference>
<dbReference type="InterPro" id="IPR018163">
    <property type="entry name" value="Thr/Ala-tRNA-synth_IIc_edit"/>
</dbReference>
<dbReference type="GO" id="GO:0005524">
    <property type="term" value="F:ATP binding"/>
    <property type="evidence" value="ECO:0007669"/>
    <property type="project" value="UniProtKB-UniRule"/>
</dbReference>
<dbReference type="Pfam" id="PF00587">
    <property type="entry name" value="tRNA-synt_2b"/>
    <property type="match status" value="1"/>
</dbReference>
<dbReference type="InterPro" id="IPR036621">
    <property type="entry name" value="Anticodon-bd_dom_sf"/>
</dbReference>
<dbReference type="InterPro" id="IPR012676">
    <property type="entry name" value="TGS-like"/>
</dbReference>
<dbReference type="Gene3D" id="3.30.980.10">
    <property type="entry name" value="Threonyl-trna Synthetase, Chain A, domain 2"/>
    <property type="match status" value="1"/>
</dbReference>
<keyword evidence="2 13" id="KW-0963">Cytoplasm</keyword>
<evidence type="ECO:0000256" key="9">
    <source>
        <dbReference type="ARBA" id="ARBA00022884"/>
    </source>
</evidence>
<evidence type="ECO:0000313" key="16">
    <source>
        <dbReference type="EMBL" id="RKD27053.1"/>
    </source>
</evidence>
<sequence>MSVVQVKLKDGSVREVESGINLRDLAGQISSRLKRDSVVGSVNGELTELTTPIMEDCAIELFTTEDEAGMEVLRHSTAHLMAQAIQRLWPDVKLAIGPVIQDGFYYDMAGRTFSSDEFEQIEQEMAKIVKENVKIERQEISRDEALAFFKERDDKYKVEIIEDLPDEETLTLYTQGEFTDLCRGPHVPSTGYLKVFKLMSLSAAYWRGDAKNDSLTRIYGTAWTKKKDLNDYLERLEEARRRDHRRIGREMKIFANAPEVGAGFPLWLPNGAKIRRTLERYIVDLEESLGYHHVYTPVLANADLYRISGHWDHYQEDMFPPMELDNEQFVLRPMNCPHHMMVYKQDKHSYRDLPIRIAELGMMHRYEASGAVSGLQRVRAMTLNDAHIFCRPDQIQEEFSRAVELIERAYKDLNITDYWFRLSYRDPEDKEKYVQNDELWELAQKMLKDAMDTMGLPYKEVEGEAAFYGPKLDVQVKTAIGHDETLSTVQLDFLLPERFELEYIGEDDRPHRPVVIHRGILSTMERLTAYLIEVYEGRFPVWLAPAQVKVLTITSDVDAYAAEVVQQLKRVGIRVELDDRNEKIGYKIRQAQLEKVPYMAVIGRAEAENGQVAVRKRGEGDQGALATQDFVNQVLDAIDSKQ</sequence>
<dbReference type="GO" id="GO:0005737">
    <property type="term" value="C:cytoplasm"/>
    <property type="evidence" value="ECO:0007669"/>
    <property type="project" value="UniProtKB-SubCell"/>
</dbReference>
<evidence type="ECO:0000256" key="13">
    <source>
        <dbReference type="HAMAP-Rule" id="MF_00184"/>
    </source>
</evidence>
<feature type="binding site" evidence="13">
    <location>
        <position position="517"/>
    </location>
    <ligand>
        <name>Zn(2+)</name>
        <dbReference type="ChEBI" id="CHEBI:29105"/>
        <note>catalytic</note>
    </ligand>
</feature>
<dbReference type="SMART" id="SM00863">
    <property type="entry name" value="tRNA_SAD"/>
    <property type="match status" value="1"/>
</dbReference>
<feature type="domain" description="TGS" evidence="15">
    <location>
        <begin position="1"/>
        <end position="63"/>
    </location>
</feature>
<dbReference type="FunFam" id="3.30.930.10:FF:000002">
    <property type="entry name" value="Threonine--tRNA ligase"/>
    <property type="match status" value="1"/>
</dbReference>
<dbReference type="Gene3D" id="3.40.50.800">
    <property type="entry name" value="Anticodon-binding domain"/>
    <property type="match status" value="1"/>
</dbReference>
<evidence type="ECO:0000259" key="15">
    <source>
        <dbReference type="PROSITE" id="PS51880"/>
    </source>
</evidence>
<dbReference type="InterPro" id="IPR004095">
    <property type="entry name" value="TGS"/>
</dbReference>
<dbReference type="CDD" id="cd00860">
    <property type="entry name" value="ThrRS_anticodon"/>
    <property type="match status" value="1"/>
</dbReference>
<dbReference type="CDD" id="cd00771">
    <property type="entry name" value="ThrRS_core"/>
    <property type="match status" value="1"/>
</dbReference>
<dbReference type="SUPFAM" id="SSF81271">
    <property type="entry name" value="TGS-like"/>
    <property type="match status" value="1"/>
</dbReference>
<dbReference type="PROSITE" id="PS50862">
    <property type="entry name" value="AA_TRNA_LIGASE_II"/>
    <property type="match status" value="1"/>
</dbReference>
<evidence type="ECO:0000256" key="4">
    <source>
        <dbReference type="ARBA" id="ARBA00022598"/>
    </source>
</evidence>
<dbReference type="EC" id="6.1.1.3" evidence="13"/>
<accession>A0A419SRI2</accession>
<evidence type="ECO:0000256" key="8">
    <source>
        <dbReference type="ARBA" id="ARBA00022840"/>
    </source>
</evidence>
<dbReference type="FunFam" id="3.30.980.10:FF:000005">
    <property type="entry name" value="Threonyl-tRNA synthetase, mitochondrial"/>
    <property type="match status" value="1"/>
</dbReference>
<evidence type="ECO:0000256" key="10">
    <source>
        <dbReference type="ARBA" id="ARBA00022917"/>
    </source>
</evidence>
<keyword evidence="9 13" id="KW-0694">RNA-binding</keyword>
<dbReference type="GO" id="GO:0004829">
    <property type="term" value="F:threonine-tRNA ligase activity"/>
    <property type="evidence" value="ECO:0007669"/>
    <property type="project" value="UniProtKB-UniRule"/>
</dbReference>
<dbReference type="Gene3D" id="3.30.930.10">
    <property type="entry name" value="Bira Bifunctional Protein, Domain 2"/>
    <property type="match status" value="1"/>
</dbReference>
<dbReference type="InterPro" id="IPR012675">
    <property type="entry name" value="Beta-grasp_dom_sf"/>
</dbReference>
<feature type="binding site" evidence="13">
    <location>
        <position position="387"/>
    </location>
    <ligand>
        <name>Zn(2+)</name>
        <dbReference type="ChEBI" id="CHEBI:29105"/>
        <note>catalytic</note>
    </ligand>
</feature>
<comment type="catalytic activity">
    <reaction evidence="12 13">
        <text>tRNA(Thr) + L-threonine + ATP = L-threonyl-tRNA(Thr) + AMP + diphosphate + H(+)</text>
        <dbReference type="Rhea" id="RHEA:24624"/>
        <dbReference type="Rhea" id="RHEA-COMP:9670"/>
        <dbReference type="Rhea" id="RHEA-COMP:9704"/>
        <dbReference type="ChEBI" id="CHEBI:15378"/>
        <dbReference type="ChEBI" id="CHEBI:30616"/>
        <dbReference type="ChEBI" id="CHEBI:33019"/>
        <dbReference type="ChEBI" id="CHEBI:57926"/>
        <dbReference type="ChEBI" id="CHEBI:78442"/>
        <dbReference type="ChEBI" id="CHEBI:78534"/>
        <dbReference type="ChEBI" id="CHEBI:456215"/>
        <dbReference type="EC" id="6.1.1.3"/>
    </reaction>
</comment>
<keyword evidence="8 13" id="KW-0067">ATP-binding</keyword>
<protein>
    <recommendedName>
        <fullName evidence="13">Threonine--tRNA ligase</fullName>
        <ecNumber evidence="13">6.1.1.3</ecNumber>
    </recommendedName>
    <alternativeName>
        <fullName evidence="13">Threonyl-tRNA synthetase</fullName>
        <shortName evidence="13">ThrRS</shortName>
    </alternativeName>
</protein>
<keyword evidence="10 13" id="KW-0648">Protein biosynthesis</keyword>
<dbReference type="Proteomes" id="UP000284219">
    <property type="component" value="Unassembled WGS sequence"/>
</dbReference>